<dbReference type="GeneID" id="106070900"/>
<evidence type="ECO:0000313" key="3">
    <source>
        <dbReference type="Proteomes" id="UP000076420"/>
    </source>
</evidence>
<dbReference type="AlphaFoldDB" id="A0A2C9KNR1"/>
<proteinExistence type="predicted"/>
<feature type="compositionally biased region" description="Basic and acidic residues" evidence="1">
    <location>
        <begin position="82"/>
        <end position="95"/>
    </location>
</feature>
<accession>A0A2C9KNR1</accession>
<dbReference type="VEuPathDB" id="VectorBase:BGLAX_036052"/>
<dbReference type="GO" id="GO:0097190">
    <property type="term" value="P:apoptotic signaling pathway"/>
    <property type="evidence" value="ECO:0007669"/>
    <property type="project" value="TreeGrafter"/>
</dbReference>
<evidence type="ECO:0000313" key="5">
    <source>
        <dbReference type="RefSeq" id="XP_013086341.1"/>
    </source>
</evidence>
<keyword evidence="4" id="KW-1185">Reference proteome</keyword>
<dbReference type="GO" id="GO:0010507">
    <property type="term" value="P:negative regulation of autophagy"/>
    <property type="evidence" value="ECO:0007669"/>
    <property type="project" value="TreeGrafter"/>
</dbReference>
<dbReference type="Proteomes" id="UP001165740">
    <property type="component" value="Chromosome 16"/>
</dbReference>
<dbReference type="Proteomes" id="UP000076420">
    <property type="component" value="Unassembled WGS sequence"/>
</dbReference>
<dbReference type="VEuPathDB" id="VectorBase:BGLB021763"/>
<dbReference type="OMA" id="APSHGNK"/>
<dbReference type="OrthoDB" id="5973225at2759"/>
<name>A0A2C9KNR1_BIOGL</name>
<sequence length="108" mass="11870">MSEESTVDLKAGHPPATKVGGMRVVQHKKEGEKNEPPAMTPEEEAEFGSSSPPKTDKHHQALLVSGVVTKGDKDFTVQAVKSFHEKPLPQHDSRPRPSQITQKIQQPK</sequence>
<dbReference type="InterPro" id="IPR024130">
    <property type="entry name" value="DAP1/DAPL1"/>
</dbReference>
<organism evidence="2 3">
    <name type="scientific">Biomphalaria glabrata</name>
    <name type="common">Bloodfluke planorb</name>
    <name type="synonym">Freshwater snail</name>
    <dbReference type="NCBI Taxonomy" id="6526"/>
    <lineage>
        <taxon>Eukaryota</taxon>
        <taxon>Metazoa</taxon>
        <taxon>Spiralia</taxon>
        <taxon>Lophotrochozoa</taxon>
        <taxon>Mollusca</taxon>
        <taxon>Gastropoda</taxon>
        <taxon>Heterobranchia</taxon>
        <taxon>Euthyneura</taxon>
        <taxon>Panpulmonata</taxon>
        <taxon>Hygrophila</taxon>
        <taxon>Lymnaeoidea</taxon>
        <taxon>Planorbidae</taxon>
        <taxon>Biomphalaria</taxon>
    </lineage>
</organism>
<feature type="compositionally biased region" description="Polar residues" evidence="1">
    <location>
        <begin position="96"/>
        <end position="108"/>
    </location>
</feature>
<dbReference type="KEGG" id="bgt:106070900"/>
<feature type="region of interest" description="Disordered" evidence="1">
    <location>
        <begin position="80"/>
        <end position="108"/>
    </location>
</feature>
<dbReference type="RefSeq" id="XP_013086341.1">
    <property type="nucleotide sequence ID" value="XM_013230887.2"/>
</dbReference>
<dbReference type="Pfam" id="PF15228">
    <property type="entry name" value="DAP"/>
    <property type="match status" value="1"/>
</dbReference>
<gene>
    <name evidence="2" type="primary">106070900</name>
    <name evidence="5" type="synonym">LOC106070900</name>
</gene>
<reference evidence="2" key="1">
    <citation type="submission" date="2020-05" db="UniProtKB">
        <authorList>
            <consortium name="EnsemblMetazoa"/>
        </authorList>
    </citation>
    <scope>IDENTIFICATION</scope>
    <source>
        <strain evidence="2">BB02</strain>
    </source>
</reference>
<evidence type="ECO:0000313" key="2">
    <source>
        <dbReference type="EnsemblMetazoa" id="BGLB021763-PA"/>
    </source>
</evidence>
<dbReference type="GO" id="GO:0070513">
    <property type="term" value="F:death domain binding"/>
    <property type="evidence" value="ECO:0007669"/>
    <property type="project" value="TreeGrafter"/>
</dbReference>
<reference evidence="5" key="2">
    <citation type="submission" date="2023-09" db="UniProtKB">
        <authorList>
            <consortium name="RefSeq"/>
        </authorList>
    </citation>
    <scope>IDENTIFICATION</scope>
</reference>
<feature type="region of interest" description="Disordered" evidence="1">
    <location>
        <begin position="1"/>
        <end position="61"/>
    </location>
</feature>
<dbReference type="PANTHER" id="PTHR13177">
    <property type="entry name" value="DEATH-ASSOCIATED PROTEIN 1"/>
    <property type="match status" value="1"/>
</dbReference>
<dbReference type="EnsemblMetazoa" id="BGLB021763-RA">
    <property type="protein sequence ID" value="BGLB021763-PA"/>
    <property type="gene ID" value="BGLB021763"/>
</dbReference>
<dbReference type="PANTHER" id="PTHR13177:SF4">
    <property type="entry name" value="GEO09647P1"/>
    <property type="match status" value="1"/>
</dbReference>
<dbReference type="STRING" id="6526.A0A2C9KNR1"/>
<evidence type="ECO:0000256" key="1">
    <source>
        <dbReference type="SAM" id="MobiDB-lite"/>
    </source>
</evidence>
<evidence type="ECO:0000313" key="4">
    <source>
        <dbReference type="Proteomes" id="UP001165740"/>
    </source>
</evidence>
<protein>
    <submittedName>
        <fullName evidence="5">Death-associated protein 1-like</fullName>
    </submittedName>
</protein>
<dbReference type="GO" id="GO:0034198">
    <property type="term" value="P:cellular response to amino acid starvation"/>
    <property type="evidence" value="ECO:0007669"/>
    <property type="project" value="TreeGrafter"/>
</dbReference>